<proteinExistence type="predicted"/>
<feature type="compositionally biased region" description="Acidic residues" evidence="1">
    <location>
        <begin position="82"/>
        <end position="103"/>
    </location>
</feature>
<feature type="region of interest" description="Disordered" evidence="1">
    <location>
        <begin position="1"/>
        <end position="105"/>
    </location>
</feature>
<protein>
    <submittedName>
        <fullName evidence="3">Potassium/sodium hyperpolarization-activated cyclic nucleotide-gated channel 1-like</fullName>
    </submittedName>
</protein>
<dbReference type="RefSeq" id="XP_026272217.1">
    <property type="nucleotide sequence ID" value="XM_026416432.2"/>
</dbReference>
<accession>A0A6J1RTI6</accession>
<dbReference type="SUPFAM" id="SSF81995">
    <property type="entry name" value="beta-sandwich domain of Sec23/24"/>
    <property type="match status" value="1"/>
</dbReference>
<dbReference type="AlphaFoldDB" id="A0A6J1RTI6"/>
<evidence type="ECO:0000313" key="2">
    <source>
        <dbReference type="Proteomes" id="UP000504606"/>
    </source>
</evidence>
<dbReference type="KEGG" id="foc:113202288"/>
<sequence length="310" mass="33931">MNKIATPYLQQPRRTWTELNSSSTTGLQRHHQPPPPQQQQQQQQQQQRQQQQQQSTGRPSDRMPVSSAGAAPRTVVVGDMVVADDSDTEGDVIEEEVDDESDEDKPKVLRVITRRPARTAVAAGEPAWHALLRRTPSSRTASIARTPPRAPPRPSQQQGVVSPNSPQASCSPRTRPVQHRPAQLYTTPSRIIRTDGAPKPGVNVPAKVLVPRNRLLFPLLARGGRVLPANSSRMPMGMAFRRQDAGDGPQVGVVRRVLVSAVGPLSPAESAVLDGVLDMLEEHQARYGGIRAYMDKYGVTPMDTFPDTSP</sequence>
<name>A0A6J1RTI6_FRAOC</name>
<feature type="compositionally biased region" description="Polar residues" evidence="1">
    <location>
        <begin position="159"/>
        <end position="172"/>
    </location>
</feature>
<reference evidence="3" key="1">
    <citation type="submission" date="2025-08" db="UniProtKB">
        <authorList>
            <consortium name="RefSeq"/>
        </authorList>
    </citation>
    <scope>IDENTIFICATION</scope>
    <source>
        <tissue evidence="3">Whole organism</tissue>
    </source>
</reference>
<evidence type="ECO:0000256" key="1">
    <source>
        <dbReference type="SAM" id="MobiDB-lite"/>
    </source>
</evidence>
<dbReference type="Proteomes" id="UP000504606">
    <property type="component" value="Unplaced"/>
</dbReference>
<organism evidence="2 3">
    <name type="scientific">Frankliniella occidentalis</name>
    <name type="common">Western flower thrips</name>
    <name type="synonym">Euthrips occidentalis</name>
    <dbReference type="NCBI Taxonomy" id="133901"/>
    <lineage>
        <taxon>Eukaryota</taxon>
        <taxon>Metazoa</taxon>
        <taxon>Ecdysozoa</taxon>
        <taxon>Arthropoda</taxon>
        <taxon>Hexapoda</taxon>
        <taxon>Insecta</taxon>
        <taxon>Pterygota</taxon>
        <taxon>Neoptera</taxon>
        <taxon>Paraneoptera</taxon>
        <taxon>Thysanoptera</taxon>
        <taxon>Terebrantia</taxon>
        <taxon>Thripoidea</taxon>
        <taxon>Thripidae</taxon>
        <taxon>Frankliniella</taxon>
    </lineage>
</organism>
<evidence type="ECO:0000313" key="3">
    <source>
        <dbReference type="RefSeq" id="XP_026272217.1"/>
    </source>
</evidence>
<dbReference type="OrthoDB" id="10640295at2759"/>
<dbReference type="GeneID" id="113202288"/>
<gene>
    <name evidence="3" type="primary">LOC113202288</name>
</gene>
<keyword evidence="2" id="KW-1185">Reference proteome</keyword>
<feature type="region of interest" description="Disordered" evidence="1">
    <location>
        <begin position="128"/>
        <end position="181"/>
    </location>
</feature>
<feature type="compositionally biased region" description="Polar residues" evidence="1">
    <location>
        <begin position="8"/>
        <end position="27"/>
    </location>
</feature>
<feature type="compositionally biased region" description="Low complexity" evidence="1">
    <location>
        <begin position="38"/>
        <end position="54"/>
    </location>
</feature>